<evidence type="ECO:0000313" key="2">
    <source>
        <dbReference type="Proteomes" id="UP000017944"/>
    </source>
</evidence>
<sequence>MALLTASLQFQFSGIWGPTLFRVPWKPGGANLKLRGNILYTTTGDVVSHGRFIS</sequence>
<organism evidence="1 2">
    <name type="scientific">Shigella dysenteriae WRSd3</name>
    <dbReference type="NCBI Taxonomy" id="1401327"/>
    <lineage>
        <taxon>Bacteria</taxon>
        <taxon>Pseudomonadati</taxon>
        <taxon>Pseudomonadota</taxon>
        <taxon>Gammaproteobacteria</taxon>
        <taxon>Enterobacterales</taxon>
        <taxon>Enterobacteriaceae</taxon>
        <taxon>Shigella</taxon>
    </lineage>
</organism>
<accession>A0A090NYL9</accession>
<protein>
    <submittedName>
        <fullName evidence="1">Uncharacterized protein</fullName>
    </submittedName>
</protein>
<name>A0A090NYL9_SHIDY</name>
<dbReference type="AlphaFoldDB" id="A0A090NYL9"/>
<comment type="caution">
    <text evidence="1">The sequence shown here is derived from an EMBL/GenBank/DDBJ whole genome shotgun (WGS) entry which is preliminary data.</text>
</comment>
<gene>
    <name evidence="1" type="ORF">WRSd3_00694</name>
</gene>
<proteinExistence type="predicted"/>
<dbReference type="Proteomes" id="UP000017944">
    <property type="component" value="Unassembled WGS sequence"/>
</dbReference>
<evidence type="ECO:0000313" key="1">
    <source>
        <dbReference type="EMBL" id="ESU81493.1"/>
    </source>
</evidence>
<dbReference type="EMBL" id="AXUT01000054">
    <property type="protein sequence ID" value="ESU81493.1"/>
    <property type="molecule type" value="Genomic_DNA"/>
</dbReference>
<reference evidence="1 2" key="1">
    <citation type="submission" date="2013-10" db="EMBL/GenBank/DDBJ databases">
        <title>Draft genomes and the virulence plasmids of Sd1617 vaccine constructs: WRSd3 and WRSd5.</title>
        <authorList>
            <person name="Aksomboon Vongsawan A."/>
            <person name="Venkatesan M.M."/>
            <person name="Vaisvil B."/>
            <person name="Emel G."/>
            <person name="Kepatral V."/>
            <person name="Sethabutr O."/>
            <person name="Serichantalergs O."/>
            <person name="Mason C."/>
        </authorList>
    </citation>
    <scope>NUCLEOTIDE SEQUENCE [LARGE SCALE GENOMIC DNA]</scope>
    <source>
        <strain evidence="1 2">WRSd3</strain>
    </source>
</reference>